<dbReference type="KEGG" id="ngr:NAEGRDRAFT_75253"/>
<dbReference type="RefSeq" id="XP_002669850.1">
    <property type="nucleotide sequence ID" value="XM_002669804.1"/>
</dbReference>
<dbReference type="InParanoid" id="D2W1K5"/>
<keyword evidence="2" id="KW-1185">Reference proteome</keyword>
<evidence type="ECO:0000313" key="2">
    <source>
        <dbReference type="Proteomes" id="UP000006671"/>
    </source>
</evidence>
<accession>D2W1K5</accession>
<evidence type="ECO:0000313" key="1">
    <source>
        <dbReference type="EMBL" id="EFC37106.1"/>
    </source>
</evidence>
<organism evidence="2">
    <name type="scientific">Naegleria gruberi</name>
    <name type="common">Amoeba</name>
    <dbReference type="NCBI Taxonomy" id="5762"/>
    <lineage>
        <taxon>Eukaryota</taxon>
        <taxon>Discoba</taxon>
        <taxon>Heterolobosea</taxon>
        <taxon>Tetramitia</taxon>
        <taxon>Eutetramitia</taxon>
        <taxon>Vahlkampfiidae</taxon>
        <taxon>Naegleria</taxon>
    </lineage>
</organism>
<proteinExistence type="predicted"/>
<dbReference type="GeneID" id="8856655"/>
<dbReference type="AlphaFoldDB" id="D2W1K5"/>
<dbReference type="Proteomes" id="UP000006671">
    <property type="component" value="Unassembled WGS sequence"/>
</dbReference>
<protein>
    <submittedName>
        <fullName evidence="1">Predicted protein</fullName>
    </submittedName>
</protein>
<name>D2W1K5_NAEGR</name>
<dbReference type="EMBL" id="GG738922">
    <property type="protein sequence ID" value="EFC37106.1"/>
    <property type="molecule type" value="Genomic_DNA"/>
</dbReference>
<sequence>MVETKQDSVDSNILSRSREYVEPLIINNNPNSHNPCLAALRELYSELSSLIQSTQSSSVALSSKQQLTQRQSSILHRSKKIKDIAHDILSLIFKGKTPSPSSTYSLDKIESCITYLLHANLDQLKDTIEIVNQCEYSRSRLGETRVNELKEVMGEIFIVNP</sequence>
<dbReference type="VEuPathDB" id="AmoebaDB:NAEGRDRAFT_75253"/>
<reference evidence="1 2" key="1">
    <citation type="journal article" date="2010" name="Cell">
        <title>The genome of Naegleria gruberi illuminates early eukaryotic versatility.</title>
        <authorList>
            <person name="Fritz-Laylin L.K."/>
            <person name="Prochnik S.E."/>
            <person name="Ginger M.L."/>
            <person name="Dacks J.B."/>
            <person name="Carpenter M.L."/>
            <person name="Field M.C."/>
            <person name="Kuo A."/>
            <person name="Paredez A."/>
            <person name="Chapman J."/>
            <person name="Pham J."/>
            <person name="Shu S."/>
            <person name="Neupane R."/>
            <person name="Cipriano M."/>
            <person name="Mancuso J."/>
            <person name="Tu H."/>
            <person name="Salamov A."/>
            <person name="Lindquist E."/>
            <person name="Shapiro H."/>
            <person name="Lucas S."/>
            <person name="Grigoriev I.V."/>
            <person name="Cande W.Z."/>
            <person name="Fulton C."/>
            <person name="Rokhsar D.S."/>
            <person name="Dawson S.C."/>
        </authorList>
    </citation>
    <scope>NUCLEOTIDE SEQUENCE [LARGE SCALE GENOMIC DNA]</scope>
    <source>
        <strain evidence="1 2">NEG-M</strain>
    </source>
</reference>
<gene>
    <name evidence="1" type="ORF">NAEGRDRAFT_75253</name>
</gene>
<dbReference type="OrthoDB" id="10482332at2759"/>